<name>A0ABV5J9F1_9BACT</name>
<dbReference type="EMBL" id="JBHMEW010000068">
    <property type="protein sequence ID" value="MFB9213459.1"/>
    <property type="molecule type" value="Genomic_DNA"/>
</dbReference>
<dbReference type="InterPro" id="IPR001647">
    <property type="entry name" value="HTH_TetR"/>
</dbReference>
<dbReference type="Gene3D" id="1.10.10.60">
    <property type="entry name" value="Homeodomain-like"/>
    <property type="match status" value="1"/>
</dbReference>
<feature type="domain" description="HTH tetR-type" evidence="3">
    <location>
        <begin position="9"/>
        <end position="69"/>
    </location>
</feature>
<comment type="caution">
    <text evidence="4">The sequence shown here is derived from an EMBL/GenBank/DDBJ whole genome shotgun (WGS) entry which is preliminary data.</text>
</comment>
<dbReference type="PRINTS" id="PR00455">
    <property type="entry name" value="HTHTETR"/>
</dbReference>
<keyword evidence="5" id="KW-1185">Reference proteome</keyword>
<evidence type="ECO:0000259" key="3">
    <source>
        <dbReference type="PROSITE" id="PS50977"/>
    </source>
</evidence>
<dbReference type="RefSeq" id="WP_290249009.1">
    <property type="nucleotide sequence ID" value="NZ_JAUFQT010000002.1"/>
</dbReference>
<evidence type="ECO:0000256" key="2">
    <source>
        <dbReference type="PROSITE-ProRule" id="PRU00335"/>
    </source>
</evidence>
<proteinExistence type="predicted"/>
<gene>
    <name evidence="4" type="ORF">ACFFUR_16705</name>
</gene>
<dbReference type="SUPFAM" id="SSF46689">
    <property type="entry name" value="Homeodomain-like"/>
    <property type="match status" value="1"/>
</dbReference>
<accession>A0ABV5J9F1</accession>
<sequence length="155" mass="17707">MPANRENDDSTEGKIKTAARKVFQQKGFAAARTRDIAEEPGINLALLNYYFRSKGKLFDLIMMEENKADLILEIPSNFERDLVREKKEDLFLAINAINGTKASVGSVYLSLIINTFNQDIRQEWIPANQASTPQIEVASINWFNPYLDYQLFMVP</sequence>
<feature type="DNA-binding region" description="H-T-H motif" evidence="2">
    <location>
        <begin position="32"/>
        <end position="51"/>
    </location>
</feature>
<dbReference type="PROSITE" id="PS50977">
    <property type="entry name" value="HTH_TETR_2"/>
    <property type="match status" value="1"/>
</dbReference>
<keyword evidence="1 2" id="KW-0238">DNA-binding</keyword>
<dbReference type="InterPro" id="IPR009057">
    <property type="entry name" value="Homeodomain-like_sf"/>
</dbReference>
<organism evidence="4 5">
    <name type="scientific">Echinicola jeungdonensis</name>
    <dbReference type="NCBI Taxonomy" id="709343"/>
    <lineage>
        <taxon>Bacteria</taxon>
        <taxon>Pseudomonadati</taxon>
        <taxon>Bacteroidota</taxon>
        <taxon>Cytophagia</taxon>
        <taxon>Cytophagales</taxon>
        <taxon>Cyclobacteriaceae</taxon>
        <taxon>Echinicola</taxon>
    </lineage>
</organism>
<evidence type="ECO:0000256" key="1">
    <source>
        <dbReference type="ARBA" id="ARBA00023125"/>
    </source>
</evidence>
<protein>
    <submittedName>
        <fullName evidence="4">TetR/AcrR family transcriptional regulator</fullName>
    </submittedName>
</protein>
<evidence type="ECO:0000313" key="4">
    <source>
        <dbReference type="EMBL" id="MFB9213459.1"/>
    </source>
</evidence>
<evidence type="ECO:0000313" key="5">
    <source>
        <dbReference type="Proteomes" id="UP001589654"/>
    </source>
</evidence>
<reference evidence="4 5" key="1">
    <citation type="submission" date="2024-09" db="EMBL/GenBank/DDBJ databases">
        <authorList>
            <person name="Sun Q."/>
            <person name="Mori K."/>
        </authorList>
    </citation>
    <scope>NUCLEOTIDE SEQUENCE [LARGE SCALE GENOMIC DNA]</scope>
    <source>
        <strain evidence="4 5">CECT 7682</strain>
    </source>
</reference>
<dbReference type="Gene3D" id="3.40.1710.10">
    <property type="entry name" value="abc type-2 transporter like domain"/>
    <property type="match status" value="1"/>
</dbReference>
<dbReference type="Proteomes" id="UP001589654">
    <property type="component" value="Unassembled WGS sequence"/>
</dbReference>
<dbReference type="Pfam" id="PF00440">
    <property type="entry name" value="TetR_N"/>
    <property type="match status" value="1"/>
</dbReference>